<accession>A0ACC2ARQ7</accession>
<dbReference type="Proteomes" id="UP001162992">
    <property type="component" value="Chromosome 20"/>
</dbReference>
<name>A0ACC2ARQ7_DIPCM</name>
<sequence length="605" mass="66270">MGVKIEASSDESQEENVDESQMRVEDIVAEMRQLQRALPVRPASEQVEAARAAIARADSLLVSRLEELFGHPRPAAVPTSVFRAFQEMREDVLRAQVQEQKRPWLAVLELEDRHRHYDSLIRRVQAALRTPTRPFGIVAKDSSVIESHGDGLRKLLNEELVDEAREDRNQSSDTSSAVHGHKKIGPNGSAVLPLENQSSINLPKAVDDSVIRTVTAEIAGEKPSIVHGSSIGFPKQTESKAEDDPAALLSSTAPGGRNLNGSLSVSTPLSSSTLSQSSSTSSSAFEPLSTIHEDGAGNPLPPKLIAILEKAIETQPQSLDLSGIHFEGIVACPESIGLLTSLSNLNMSGTEIQILPESVGALTNLVKLELEANQLRELPESLGCLSCLKILNIEKNMIEELPWTIKHCTALEELRADFNLLRGLPEGIGNLSRLRYLSVHLNSLKSLPTTMGNLKALAELDVHFNQLEYLPESICSLTSLRRLDLSSNFTELKALPESIGNLQSLQDLNISYNHLTVLPDSFANLSNLLKLQLDGNPFRDPPLHVTEKGKEAVLEYMKEKVSRKEREKTLKKKGGLFSRLVLSCTGVAKKKFHKDTDVLGLDILA</sequence>
<comment type="caution">
    <text evidence="1">The sequence shown here is derived from an EMBL/GenBank/DDBJ whole genome shotgun (WGS) entry which is preliminary data.</text>
</comment>
<evidence type="ECO:0000313" key="1">
    <source>
        <dbReference type="EMBL" id="KAJ7520173.1"/>
    </source>
</evidence>
<keyword evidence="2" id="KW-1185">Reference proteome</keyword>
<gene>
    <name evidence="1" type="ORF">O6H91_20G070700</name>
</gene>
<dbReference type="EMBL" id="CM055111">
    <property type="protein sequence ID" value="KAJ7520173.1"/>
    <property type="molecule type" value="Genomic_DNA"/>
</dbReference>
<proteinExistence type="predicted"/>
<evidence type="ECO:0000313" key="2">
    <source>
        <dbReference type="Proteomes" id="UP001162992"/>
    </source>
</evidence>
<organism evidence="1 2">
    <name type="scientific">Diphasiastrum complanatum</name>
    <name type="common">Issler's clubmoss</name>
    <name type="synonym">Lycopodium complanatum</name>
    <dbReference type="NCBI Taxonomy" id="34168"/>
    <lineage>
        <taxon>Eukaryota</taxon>
        <taxon>Viridiplantae</taxon>
        <taxon>Streptophyta</taxon>
        <taxon>Embryophyta</taxon>
        <taxon>Tracheophyta</taxon>
        <taxon>Lycopodiopsida</taxon>
        <taxon>Lycopodiales</taxon>
        <taxon>Lycopodiaceae</taxon>
        <taxon>Lycopodioideae</taxon>
        <taxon>Diphasiastrum</taxon>
    </lineage>
</organism>
<reference evidence="2" key="1">
    <citation type="journal article" date="2024" name="Proc. Natl. Acad. Sci. U.S.A.">
        <title>Extraordinary preservation of gene collinearity over three hundred million years revealed in homosporous lycophytes.</title>
        <authorList>
            <person name="Li C."/>
            <person name="Wickell D."/>
            <person name="Kuo L.Y."/>
            <person name="Chen X."/>
            <person name="Nie B."/>
            <person name="Liao X."/>
            <person name="Peng D."/>
            <person name="Ji J."/>
            <person name="Jenkins J."/>
            <person name="Williams M."/>
            <person name="Shu S."/>
            <person name="Plott C."/>
            <person name="Barry K."/>
            <person name="Rajasekar S."/>
            <person name="Grimwood J."/>
            <person name="Han X."/>
            <person name="Sun S."/>
            <person name="Hou Z."/>
            <person name="He W."/>
            <person name="Dai G."/>
            <person name="Sun C."/>
            <person name="Schmutz J."/>
            <person name="Leebens-Mack J.H."/>
            <person name="Li F.W."/>
            <person name="Wang L."/>
        </authorList>
    </citation>
    <scope>NUCLEOTIDE SEQUENCE [LARGE SCALE GENOMIC DNA]</scope>
    <source>
        <strain evidence="2">cv. PW_Plant_1</strain>
    </source>
</reference>
<protein>
    <submittedName>
        <fullName evidence="1">Uncharacterized protein</fullName>
    </submittedName>
</protein>